<dbReference type="PANTHER" id="PTHR12526">
    <property type="entry name" value="GLYCOSYLTRANSFERASE"/>
    <property type="match status" value="1"/>
</dbReference>
<dbReference type="InterPro" id="IPR028098">
    <property type="entry name" value="Glyco_trans_4-like_N"/>
</dbReference>
<feature type="domain" description="Glycosyltransferase subfamily 4-like N-terminal" evidence="4">
    <location>
        <begin position="20"/>
        <end position="180"/>
    </location>
</feature>
<keyword evidence="3 5" id="KW-0808">Transferase</keyword>
<dbReference type="GO" id="GO:0016757">
    <property type="term" value="F:glycosyltransferase activity"/>
    <property type="evidence" value="ECO:0007669"/>
    <property type="project" value="UniProtKB-KW"/>
</dbReference>
<dbReference type="PANTHER" id="PTHR12526:SF640">
    <property type="entry name" value="COLANIC ACID BIOSYNTHESIS GLYCOSYLTRANSFERASE WCAL-RELATED"/>
    <property type="match status" value="1"/>
</dbReference>
<proteinExistence type="inferred from homology"/>
<comment type="caution">
    <text evidence="5">The sequence shown here is derived from an EMBL/GenBank/DDBJ whole genome shotgun (WGS) entry which is preliminary data.</text>
</comment>
<dbReference type="Pfam" id="PF13439">
    <property type="entry name" value="Glyco_transf_4"/>
    <property type="match status" value="1"/>
</dbReference>
<dbReference type="AlphaFoldDB" id="A0A3A8III0"/>
<dbReference type="SUPFAM" id="SSF53756">
    <property type="entry name" value="UDP-Glycosyltransferase/glycogen phosphorylase"/>
    <property type="match status" value="1"/>
</dbReference>
<protein>
    <submittedName>
        <fullName evidence="5">Glycosyltransferase</fullName>
    </submittedName>
</protein>
<dbReference type="EMBL" id="RAVZ01000182">
    <property type="protein sequence ID" value="RKG83289.1"/>
    <property type="molecule type" value="Genomic_DNA"/>
</dbReference>
<evidence type="ECO:0000256" key="2">
    <source>
        <dbReference type="ARBA" id="ARBA00022676"/>
    </source>
</evidence>
<accession>A0A3A8III0</accession>
<evidence type="ECO:0000259" key="4">
    <source>
        <dbReference type="Pfam" id="PF13439"/>
    </source>
</evidence>
<evidence type="ECO:0000313" key="6">
    <source>
        <dbReference type="Proteomes" id="UP000268094"/>
    </source>
</evidence>
<comment type="similarity">
    <text evidence="1">Belongs to the glycosyltransferase group 1 family. Glycosyltransferase 4 subfamily.</text>
</comment>
<gene>
    <name evidence="5" type="ORF">D7V88_24255</name>
</gene>
<name>A0A3A8III0_9BACT</name>
<reference evidence="6" key="1">
    <citation type="submission" date="2018-09" db="EMBL/GenBank/DDBJ databases">
        <authorList>
            <person name="Livingstone P.G."/>
            <person name="Whitworth D.E."/>
        </authorList>
    </citation>
    <scope>NUCLEOTIDE SEQUENCE [LARGE SCALE GENOMIC DNA]</scope>
    <source>
        <strain evidence="6">CA054A</strain>
    </source>
</reference>
<evidence type="ECO:0000256" key="3">
    <source>
        <dbReference type="ARBA" id="ARBA00022679"/>
    </source>
</evidence>
<dbReference type="CDD" id="cd03801">
    <property type="entry name" value="GT4_PimA-like"/>
    <property type="match status" value="1"/>
</dbReference>
<dbReference type="Proteomes" id="UP000268094">
    <property type="component" value="Unassembled WGS sequence"/>
</dbReference>
<sequence length="382" mass="41425">MRVLLAIHHPLSQELGAPGVTLALGRALQAQGCTVDYYGYGDAFPGEQHHTALHNLRFPWKLSAHLARVARKYDVLDVTTGDAWPWARAGRPGASRRHALVTRSHGLEHTVSEQLRADAREGKARLSWKYPLYNGGFRLWEVAQSLRLADRSVLLNDADATYARERLCIPASKLRLIPHGLGEAFHGLPLPAPLPDGPLRLATVGTFIQRKGREDVIAAVGRLHALGVSFTLTLYGTGTSEPEVRAGFPTSVQAWLRVVPHYAHATLPGLLAQEEVLLFPSHAEGYGMALVEAMASGLVPVSTPVGVAPSVVHPGRTGSLVPVGDVDAMVAAVRELAADPLRRYALRRAAQLEVQGLTWADIAARTRGLYEEVLRERTVGSK</sequence>
<evidence type="ECO:0000313" key="5">
    <source>
        <dbReference type="EMBL" id="RKG83289.1"/>
    </source>
</evidence>
<dbReference type="Gene3D" id="3.40.50.2000">
    <property type="entry name" value="Glycogen Phosphorylase B"/>
    <property type="match status" value="2"/>
</dbReference>
<dbReference type="RefSeq" id="WP_120543023.1">
    <property type="nucleotide sequence ID" value="NZ_RAVZ01000182.1"/>
</dbReference>
<keyword evidence="6" id="KW-1185">Reference proteome</keyword>
<dbReference type="Pfam" id="PF13692">
    <property type="entry name" value="Glyco_trans_1_4"/>
    <property type="match status" value="1"/>
</dbReference>
<organism evidence="5 6">
    <name type="scientific">Corallococcus terminator</name>
    <dbReference type="NCBI Taxonomy" id="2316733"/>
    <lineage>
        <taxon>Bacteria</taxon>
        <taxon>Pseudomonadati</taxon>
        <taxon>Myxococcota</taxon>
        <taxon>Myxococcia</taxon>
        <taxon>Myxococcales</taxon>
        <taxon>Cystobacterineae</taxon>
        <taxon>Myxococcaceae</taxon>
        <taxon>Corallococcus</taxon>
    </lineage>
</organism>
<dbReference type="OrthoDB" id="5443996at2"/>
<keyword evidence="2" id="KW-0328">Glycosyltransferase</keyword>
<evidence type="ECO:0000256" key="1">
    <source>
        <dbReference type="ARBA" id="ARBA00009481"/>
    </source>
</evidence>